<keyword evidence="1" id="KW-0812">Transmembrane</keyword>
<keyword evidence="1" id="KW-0472">Membrane</keyword>
<feature type="transmembrane region" description="Helical" evidence="1">
    <location>
        <begin position="89"/>
        <end position="114"/>
    </location>
</feature>
<protein>
    <submittedName>
        <fullName evidence="2">Uncharacterized protein</fullName>
    </submittedName>
</protein>
<dbReference type="RefSeq" id="WP_284133388.1">
    <property type="nucleotide sequence ID" value="NZ_JASKYM010000008.1"/>
</dbReference>
<evidence type="ECO:0000313" key="2">
    <source>
        <dbReference type="EMBL" id="MDK2564465.1"/>
    </source>
</evidence>
<proteinExistence type="predicted"/>
<keyword evidence="1" id="KW-1133">Transmembrane helix</keyword>
<dbReference type="EMBL" id="JASKYM010000008">
    <property type="protein sequence ID" value="MDK2564465.1"/>
    <property type="molecule type" value="Genomic_DNA"/>
</dbReference>
<feature type="transmembrane region" description="Helical" evidence="1">
    <location>
        <begin position="6"/>
        <end position="21"/>
    </location>
</feature>
<sequence>MGLVSVLSSFYFVFTVLLIFKKSTMGKTYFLFGILTYIFVIGYSFIPKVPANLQQLGIFIVFSLMILLFGLMSGITIKLFKKSNKTSVIMAIISSVLLILLVFNTKGYLTYMYIPVLLYMVQNKLNVKIDNSVKPLNKKII</sequence>
<accession>A0ABT7EBZ5</accession>
<comment type="caution">
    <text evidence="2">The sequence shown here is derived from an EMBL/GenBank/DDBJ whole genome shotgun (WGS) entry which is preliminary data.</text>
</comment>
<evidence type="ECO:0000256" key="1">
    <source>
        <dbReference type="SAM" id="Phobius"/>
    </source>
</evidence>
<reference evidence="2 3" key="1">
    <citation type="submission" date="2023-05" db="EMBL/GenBank/DDBJ databases">
        <title>Rombocin, a short stable natural nisin variant, displays selective antimicrobial activity against Listeria monocytogenes and employs dual mode of action to kill target bacterial strains.</title>
        <authorList>
            <person name="Wambui J."/>
            <person name="Stephan R."/>
            <person name="Kuipers O.P."/>
        </authorList>
    </citation>
    <scope>NUCLEOTIDE SEQUENCE [LARGE SCALE GENOMIC DNA]</scope>
    <source>
        <strain evidence="2 3">RC002</strain>
    </source>
</reference>
<evidence type="ECO:0000313" key="3">
    <source>
        <dbReference type="Proteomes" id="UP001301012"/>
    </source>
</evidence>
<dbReference type="Proteomes" id="UP001301012">
    <property type="component" value="Unassembled WGS sequence"/>
</dbReference>
<gene>
    <name evidence="2" type="ORF">QOZ84_13030</name>
</gene>
<organism evidence="2 3">
    <name type="scientific">Romboutsia sedimentorum</name>
    <dbReference type="NCBI Taxonomy" id="1368474"/>
    <lineage>
        <taxon>Bacteria</taxon>
        <taxon>Bacillati</taxon>
        <taxon>Bacillota</taxon>
        <taxon>Clostridia</taxon>
        <taxon>Peptostreptococcales</taxon>
        <taxon>Peptostreptococcaceae</taxon>
        <taxon>Romboutsia</taxon>
    </lineage>
</organism>
<feature type="transmembrane region" description="Helical" evidence="1">
    <location>
        <begin position="58"/>
        <end position="77"/>
    </location>
</feature>
<feature type="transmembrane region" description="Helical" evidence="1">
    <location>
        <begin position="28"/>
        <end position="46"/>
    </location>
</feature>
<keyword evidence="3" id="KW-1185">Reference proteome</keyword>
<name>A0ABT7EBZ5_9FIRM</name>